<feature type="compositionally biased region" description="Polar residues" evidence="2">
    <location>
        <begin position="64"/>
        <end position="92"/>
    </location>
</feature>
<dbReference type="InterPro" id="IPR050738">
    <property type="entry name" value="Sulfatase"/>
</dbReference>
<keyword evidence="3" id="KW-1133">Transmembrane helix</keyword>
<dbReference type="InterPro" id="IPR000917">
    <property type="entry name" value="Sulfatase_N"/>
</dbReference>
<dbReference type="SUPFAM" id="SSF53649">
    <property type="entry name" value="Alkaline phosphatase-like"/>
    <property type="match status" value="1"/>
</dbReference>
<feature type="region of interest" description="Disordered" evidence="2">
    <location>
        <begin position="27"/>
        <end position="94"/>
    </location>
</feature>
<dbReference type="InterPro" id="IPR017850">
    <property type="entry name" value="Alkaline_phosphatase_core_sf"/>
</dbReference>
<keyword evidence="3" id="KW-0472">Membrane</keyword>
<evidence type="ECO:0000313" key="6">
    <source>
        <dbReference type="Proteomes" id="UP000751190"/>
    </source>
</evidence>
<feature type="domain" description="Sulfatase N-terminal" evidence="4">
    <location>
        <begin position="586"/>
        <end position="744"/>
    </location>
</feature>
<dbReference type="EMBL" id="JAGTXO010000069">
    <property type="protein sequence ID" value="KAG8457484.1"/>
    <property type="molecule type" value="Genomic_DNA"/>
</dbReference>
<feature type="compositionally biased region" description="Low complexity" evidence="2">
    <location>
        <begin position="396"/>
        <end position="406"/>
    </location>
</feature>
<feature type="region of interest" description="Disordered" evidence="2">
    <location>
        <begin position="384"/>
        <end position="441"/>
    </location>
</feature>
<gene>
    <name evidence="5" type="ORF">KFE25_003788</name>
</gene>
<evidence type="ECO:0000256" key="2">
    <source>
        <dbReference type="SAM" id="MobiDB-lite"/>
    </source>
</evidence>
<feature type="region of interest" description="Disordered" evidence="2">
    <location>
        <begin position="506"/>
        <end position="535"/>
    </location>
</feature>
<evidence type="ECO:0000313" key="5">
    <source>
        <dbReference type="EMBL" id="KAG8457484.1"/>
    </source>
</evidence>
<evidence type="ECO:0000256" key="1">
    <source>
        <dbReference type="ARBA" id="ARBA00008779"/>
    </source>
</evidence>
<dbReference type="Gene3D" id="3.40.720.10">
    <property type="entry name" value="Alkaline Phosphatase, subunit A"/>
    <property type="match status" value="2"/>
</dbReference>
<comment type="similarity">
    <text evidence="1">Belongs to the sulfatase family.</text>
</comment>
<feature type="domain" description="Sulfatase N-terminal" evidence="4">
    <location>
        <begin position="226"/>
        <end position="346"/>
    </location>
</feature>
<proteinExistence type="inferred from homology"/>
<evidence type="ECO:0000256" key="3">
    <source>
        <dbReference type="SAM" id="Phobius"/>
    </source>
</evidence>
<dbReference type="PANTHER" id="PTHR42693">
    <property type="entry name" value="ARYLSULFATASE FAMILY MEMBER"/>
    <property type="match status" value="1"/>
</dbReference>
<accession>A0A8J5X4E3</accession>
<dbReference type="Pfam" id="PF14707">
    <property type="entry name" value="Sulfatase_C"/>
    <property type="match status" value="1"/>
</dbReference>
<dbReference type="OrthoDB" id="103349at2759"/>
<feature type="transmembrane region" description="Helical" evidence="3">
    <location>
        <begin position="135"/>
        <end position="159"/>
    </location>
</feature>
<keyword evidence="3" id="KW-0812">Transmembrane</keyword>
<dbReference type="PANTHER" id="PTHR42693:SF49">
    <property type="entry name" value="SULFATASE N-TERMINAL DOMAIN-CONTAINING PROTEIN"/>
    <property type="match status" value="1"/>
</dbReference>
<organism evidence="5 6">
    <name type="scientific">Diacronema lutheri</name>
    <name type="common">Unicellular marine alga</name>
    <name type="synonym">Monochrysis lutheri</name>
    <dbReference type="NCBI Taxonomy" id="2081491"/>
    <lineage>
        <taxon>Eukaryota</taxon>
        <taxon>Haptista</taxon>
        <taxon>Haptophyta</taxon>
        <taxon>Pavlovophyceae</taxon>
        <taxon>Pavlovales</taxon>
        <taxon>Pavlovaceae</taxon>
        <taxon>Diacronema</taxon>
    </lineage>
</organism>
<protein>
    <recommendedName>
        <fullName evidence="4">Sulfatase N-terminal domain-containing protein</fullName>
    </recommendedName>
</protein>
<keyword evidence="6" id="KW-1185">Reference proteome</keyword>
<feature type="compositionally biased region" description="Low complexity" evidence="2">
    <location>
        <begin position="33"/>
        <end position="52"/>
    </location>
</feature>
<name>A0A8J5X4E3_DIALT</name>
<dbReference type="GO" id="GO:0004065">
    <property type="term" value="F:arylsulfatase activity"/>
    <property type="evidence" value="ECO:0007669"/>
    <property type="project" value="TreeGrafter"/>
</dbReference>
<evidence type="ECO:0000259" key="4">
    <source>
        <dbReference type="Pfam" id="PF00884"/>
    </source>
</evidence>
<sequence>MHGRGGGDERVLDDAGDEVRFWDALRPGADVEAATTPPHAATARARAYAAADADADERVRTRAPSGTSAADVSARTSVGDASSTTDEQSPSSPVAHLALGSASLLARDAPRSDDATDARARARARARRQRRIRNGALCAVGCCALTVLATMLTICVAFTGRALGPLAPLVVDMLTHMTGLTVGDAELSAFLLQPPRALPTAMAPAQLLPQTGQPGATGARGTAPRPNVLIFLADDLGYSDVRAFGQHVVGHSNNSTPNLDRLAADGLMLTQFLTETICTPARAALLTGRYPARYGMSQDVLPQRVIFTPGAPTGLPKRELTIASALKAAGYRTALTGKWHLGISAAPDDGGSNGTNIFLPVHHGFDDSLVFPFSNFQKCDPYVGRQPPEPADQLGAPHAAPRAAARAARRAAHPADELELHTGGAARDGGGGARERRADGVRPATVRRRLGAAAAAPHALTTNVGDAYGFELAGGGGGGPLLAGWETVDGDDEIERLERLVRKELEREEHDERDDRKGSRHERREERHLSRAGGNNSQLVRSAADVFAQAAGLRSGTSEYGYASNGLFCFLMANNTIVQQPADMLSLEDALVRHATTFIRKAVSAGTPWLLYFADLHPHTALFNHPRFGPGPPGPFESGNGQYGQVLREMDWAVGELLNALDELQIERDTLVIFTSDNGPYQEEGWSQSGRKGGLKGGKGQTWEGGIRVPAIVRWPGVVPAGAVSSAPVRALDIMPTVAAFAGVRLPVGLQIDGVDQSAFFQRPTDALNGWLSTRRTSFHYCGTRPIAARYLEYKIHWATQRWDPGHEATCTECCPRAGYTAGLFGSTTLCQCDGKALDERSPPLIFNIRRDPNETRPIKPGSAEHTHVVHAAELARDAHLRTIENDVPCVNCPLPVPLKTWPCCAGSLPQCAAEGQCGLTATLSAACTYALVDHMRHGRGRCECNHCRPGDCGSDWT</sequence>
<dbReference type="Pfam" id="PF00884">
    <property type="entry name" value="Sulfatase"/>
    <property type="match status" value="2"/>
</dbReference>
<dbReference type="AlphaFoldDB" id="A0A8J5X4E3"/>
<comment type="caution">
    <text evidence="5">The sequence shown here is derived from an EMBL/GenBank/DDBJ whole genome shotgun (WGS) entry which is preliminary data.</text>
</comment>
<reference evidence="5" key="1">
    <citation type="submission" date="2021-05" db="EMBL/GenBank/DDBJ databases">
        <title>The genome of the haptophyte Pavlova lutheri (Diacronema luteri, Pavlovales) - a model for lipid biosynthesis in eukaryotic algae.</title>
        <authorList>
            <person name="Hulatt C.J."/>
            <person name="Posewitz M.C."/>
        </authorList>
    </citation>
    <scope>NUCLEOTIDE SEQUENCE</scope>
    <source>
        <strain evidence="5">NIVA-4/92</strain>
    </source>
</reference>
<feature type="compositionally biased region" description="Basic and acidic residues" evidence="2">
    <location>
        <begin position="506"/>
        <end position="529"/>
    </location>
</feature>
<dbReference type="Proteomes" id="UP000751190">
    <property type="component" value="Unassembled WGS sequence"/>
</dbReference>
<dbReference type="Gene3D" id="3.30.1120.10">
    <property type="match status" value="1"/>
</dbReference>